<name>A0A0C2IVD0_THEKT</name>
<reference evidence="1 2" key="1">
    <citation type="journal article" date="2014" name="Genome Biol. Evol.">
        <title>The genome of the myxosporean Thelohanellus kitauei shows adaptations to nutrient acquisition within its fish host.</title>
        <authorList>
            <person name="Yang Y."/>
            <person name="Xiong J."/>
            <person name="Zhou Z."/>
            <person name="Huo F."/>
            <person name="Miao W."/>
            <person name="Ran C."/>
            <person name="Liu Y."/>
            <person name="Zhang J."/>
            <person name="Feng J."/>
            <person name="Wang M."/>
            <person name="Wang M."/>
            <person name="Wang L."/>
            <person name="Yao B."/>
        </authorList>
    </citation>
    <scope>NUCLEOTIDE SEQUENCE [LARGE SCALE GENOMIC DNA]</scope>
    <source>
        <strain evidence="1">Wuqing</strain>
    </source>
</reference>
<proteinExistence type="predicted"/>
<protein>
    <submittedName>
        <fullName evidence="1">Uncharacterized protein</fullName>
    </submittedName>
</protein>
<dbReference type="Proteomes" id="UP000031668">
    <property type="component" value="Unassembled WGS sequence"/>
</dbReference>
<sequence>MYLSVYQGADPFTQMRLTLHNKPTLKLLVLFDQYLMTNVFIYFSNYGLENHIPSYQYEESTFLIKNLKFIPFDMFEESKKSLSVTLYDRIRDIPNECDSIID</sequence>
<evidence type="ECO:0000313" key="1">
    <source>
        <dbReference type="EMBL" id="KII69334.1"/>
    </source>
</evidence>
<dbReference type="EMBL" id="JWZT01002465">
    <property type="protein sequence ID" value="KII69334.1"/>
    <property type="molecule type" value="Genomic_DNA"/>
</dbReference>
<organism evidence="1 2">
    <name type="scientific">Thelohanellus kitauei</name>
    <name type="common">Myxosporean</name>
    <dbReference type="NCBI Taxonomy" id="669202"/>
    <lineage>
        <taxon>Eukaryota</taxon>
        <taxon>Metazoa</taxon>
        <taxon>Cnidaria</taxon>
        <taxon>Myxozoa</taxon>
        <taxon>Myxosporea</taxon>
        <taxon>Bivalvulida</taxon>
        <taxon>Platysporina</taxon>
        <taxon>Myxobolidae</taxon>
        <taxon>Thelohanellus</taxon>
    </lineage>
</organism>
<gene>
    <name evidence="1" type="ORF">RF11_10688</name>
</gene>
<evidence type="ECO:0000313" key="2">
    <source>
        <dbReference type="Proteomes" id="UP000031668"/>
    </source>
</evidence>
<keyword evidence="2" id="KW-1185">Reference proteome</keyword>
<accession>A0A0C2IVD0</accession>
<comment type="caution">
    <text evidence="1">The sequence shown here is derived from an EMBL/GenBank/DDBJ whole genome shotgun (WGS) entry which is preliminary data.</text>
</comment>
<dbReference type="AlphaFoldDB" id="A0A0C2IVD0"/>